<reference evidence="3" key="1">
    <citation type="journal article" date="2010" name="Science">
        <title>Signatures of adaptation to obligate biotrophy in the Hyaloperonospora arabidopsidis genome.</title>
        <authorList>
            <person name="Baxter L."/>
            <person name="Tripathy S."/>
            <person name="Ishaque N."/>
            <person name="Boot N."/>
            <person name="Cabral A."/>
            <person name="Kemen E."/>
            <person name="Thines M."/>
            <person name="Ah-Fong A."/>
            <person name="Anderson R."/>
            <person name="Badejoko W."/>
            <person name="Bittner-Eddy P."/>
            <person name="Boore J.L."/>
            <person name="Chibucos M.C."/>
            <person name="Coates M."/>
            <person name="Dehal P."/>
            <person name="Delehaunty K."/>
            <person name="Dong S."/>
            <person name="Downton P."/>
            <person name="Dumas B."/>
            <person name="Fabro G."/>
            <person name="Fronick C."/>
            <person name="Fuerstenberg S.I."/>
            <person name="Fulton L."/>
            <person name="Gaulin E."/>
            <person name="Govers F."/>
            <person name="Hughes L."/>
            <person name="Humphray S."/>
            <person name="Jiang R.H."/>
            <person name="Judelson H."/>
            <person name="Kamoun S."/>
            <person name="Kyung K."/>
            <person name="Meijer H."/>
            <person name="Minx P."/>
            <person name="Morris P."/>
            <person name="Nelson J."/>
            <person name="Phuntumart V."/>
            <person name="Qutob D."/>
            <person name="Rehmany A."/>
            <person name="Rougon-Cardoso A."/>
            <person name="Ryden P."/>
            <person name="Torto-Alalibo T."/>
            <person name="Studholme D."/>
            <person name="Wang Y."/>
            <person name="Win J."/>
            <person name="Wood J."/>
            <person name="Clifton S.W."/>
            <person name="Rogers J."/>
            <person name="Van den Ackerveken G."/>
            <person name="Jones J.D."/>
            <person name="McDowell J.M."/>
            <person name="Beynon J."/>
            <person name="Tyler B.M."/>
        </authorList>
    </citation>
    <scope>NUCLEOTIDE SEQUENCE [LARGE SCALE GENOMIC DNA]</scope>
    <source>
        <strain evidence="3">Emoy2</strain>
    </source>
</reference>
<evidence type="ECO:0000313" key="3">
    <source>
        <dbReference type="Proteomes" id="UP000011713"/>
    </source>
</evidence>
<protein>
    <submittedName>
        <fullName evidence="2">Uncharacterized protein</fullName>
    </submittedName>
</protein>
<dbReference type="AlphaFoldDB" id="M4B8C3"/>
<evidence type="ECO:0000256" key="1">
    <source>
        <dbReference type="SAM" id="MobiDB-lite"/>
    </source>
</evidence>
<dbReference type="EMBL" id="JH597957">
    <property type="status" value="NOT_ANNOTATED_CDS"/>
    <property type="molecule type" value="Genomic_DNA"/>
</dbReference>
<dbReference type="eggNOG" id="ENOG502RV9B">
    <property type="taxonomic scope" value="Eukaryota"/>
</dbReference>
<accession>M4B8C3</accession>
<dbReference type="Proteomes" id="UP000011713">
    <property type="component" value="Unassembled WGS sequence"/>
</dbReference>
<organism evidence="2 3">
    <name type="scientific">Hyaloperonospora arabidopsidis (strain Emoy2)</name>
    <name type="common">Downy mildew agent</name>
    <name type="synonym">Peronospora arabidopsidis</name>
    <dbReference type="NCBI Taxonomy" id="559515"/>
    <lineage>
        <taxon>Eukaryota</taxon>
        <taxon>Sar</taxon>
        <taxon>Stramenopiles</taxon>
        <taxon>Oomycota</taxon>
        <taxon>Peronosporomycetes</taxon>
        <taxon>Peronosporales</taxon>
        <taxon>Peronosporaceae</taxon>
        <taxon>Hyaloperonospora</taxon>
    </lineage>
</organism>
<sequence length="234" mass="26477">MPLGDHISLVFHLNGKPFSRWYYDWESGANKAQRLMKHVLKAYIVEHCAVDANDNFVSFTSQQACKQLYRVLHVVTSPEFTVISYRRAPSDPYQTALLPSRSMSGDDTLAYEGTRLSYASVTVKVEPSLTRAEQVTQERPLELPDGVSPSTEKEERKEGDRIIPWLRIEGHSTSSPAESARIDVLYRSRGHAVIPMTLERDVAAKVMEQYQPTNDNGVLTDEMESSVWTRMAIV</sequence>
<keyword evidence="3" id="KW-1185">Reference proteome</keyword>
<feature type="region of interest" description="Disordered" evidence="1">
    <location>
        <begin position="131"/>
        <end position="159"/>
    </location>
</feature>
<proteinExistence type="predicted"/>
<dbReference type="HOGENOM" id="CLU_1186938_0_0_1"/>
<evidence type="ECO:0000313" key="2">
    <source>
        <dbReference type="EnsemblProtists" id="HpaP802528"/>
    </source>
</evidence>
<dbReference type="VEuPathDB" id="FungiDB:HpaG802528"/>
<dbReference type="InParanoid" id="M4B8C3"/>
<dbReference type="EnsemblProtists" id="HpaT802528">
    <property type="protein sequence ID" value="HpaP802528"/>
    <property type="gene ID" value="HpaG802528"/>
</dbReference>
<name>M4B8C3_HYAAE</name>
<reference evidence="2" key="2">
    <citation type="submission" date="2015-06" db="UniProtKB">
        <authorList>
            <consortium name="EnsemblProtists"/>
        </authorList>
    </citation>
    <scope>IDENTIFICATION</scope>
    <source>
        <strain evidence="2">Emoy2</strain>
    </source>
</reference>